<evidence type="ECO:0000256" key="1">
    <source>
        <dbReference type="ARBA" id="ARBA00008834"/>
    </source>
</evidence>
<evidence type="ECO:0000256" key="4">
    <source>
        <dbReference type="RuleBase" id="RU361169"/>
    </source>
</evidence>
<dbReference type="Proteomes" id="UP000282832">
    <property type="component" value="Unassembled WGS sequence"/>
</dbReference>
<evidence type="ECO:0000313" key="6">
    <source>
        <dbReference type="EMBL" id="RVU25676.1"/>
    </source>
</evidence>
<organism evidence="6 7">
    <name type="scientific">Sandaracinomonas limnophila</name>
    <dbReference type="NCBI Taxonomy" id="1862386"/>
    <lineage>
        <taxon>Bacteria</taxon>
        <taxon>Pseudomonadati</taxon>
        <taxon>Bacteroidota</taxon>
        <taxon>Cytophagia</taxon>
        <taxon>Cytophagales</taxon>
        <taxon>Flectobacillaceae</taxon>
        <taxon>Sandaracinomonas</taxon>
    </lineage>
</organism>
<dbReference type="InterPro" id="IPR011050">
    <property type="entry name" value="Pectin_lyase_fold/virulence"/>
</dbReference>
<name>A0A437PTU7_9BACT</name>
<dbReference type="EMBL" id="SACY01000002">
    <property type="protein sequence ID" value="RVU25676.1"/>
    <property type="molecule type" value="Genomic_DNA"/>
</dbReference>
<keyword evidence="3 4" id="KW-0326">Glycosidase</keyword>
<evidence type="ECO:0000256" key="2">
    <source>
        <dbReference type="ARBA" id="ARBA00022801"/>
    </source>
</evidence>
<dbReference type="InterPro" id="IPR037459">
    <property type="entry name" value="RhgT-like"/>
</dbReference>
<evidence type="ECO:0000256" key="3">
    <source>
        <dbReference type="ARBA" id="ARBA00023295"/>
    </source>
</evidence>
<sequence>MLLLSKMNFMKNRLFIFLLLSLLVFAFKPNEPLRVFLVGDSTMANKLPADYPETGWGIPFAGLFNEAVEVQNHAYNGRSTKSFRTEGRWAKVFDQIKPGDYVFIQFGHNDAKLSDTSRYAAAQTDYRKNLTRYIQETRSKGGIPVILSSIQRRKFDSTGHFVDQHGDYPKVAKEVAFKEKAIFIDMEAKSRALIEKLGPVASEKIFLHLPTNTAYKKYKKGVADDTHFTYYGASVMANLVAQAIEESTEHLKSFLKKSDFNAKYQYEIPVVSKPVFKLDTFDIQKFGAKNDLSFNNAVAIQQAINECSNQGGGTVLIAKGFWRTGPIELKSNVNLHLAAGALLQFSEQSFDYPLVKTFWEGVEAIRVKSPISGKNLRKIAITGTGIIDGAGEAWRPVKKQKLTVGEWEKLIQNGVLNEKKDTWYPTAAALKGAADPNAGRTDAGYTLANTAQIKEFLRPNLLSLIECDEVLLEDFTIQNSPAWTVHPLLCTHVTLQGLVVKNPWYAQNSDGLDIESCEYVNVNNCKIDVGDDGICLKSGKDEQGRKRGRPTAFVNISNSTVFHGHGGIVIGSEMSGGVHDIFAQNCQFLGTDVGLRFKTARGRGGIVEKVYIKDISMNNIAGEAIILDMYYQGKDPVATFGNGSETPQIKSEPVTDGTPQFQNIFMENVVAQNAKTGLMVRGLPEMTIKNIQLVDSQLSADQAYHIQFAENLLLKSVKFLQTSKQENVFQFNKGVKKP</sequence>
<dbReference type="PANTHER" id="PTHR31339">
    <property type="entry name" value="PECTIN LYASE-RELATED"/>
    <property type="match status" value="1"/>
</dbReference>
<dbReference type="InterPro" id="IPR013830">
    <property type="entry name" value="SGNH_hydro"/>
</dbReference>
<dbReference type="GO" id="GO:0004650">
    <property type="term" value="F:polygalacturonase activity"/>
    <property type="evidence" value="ECO:0007669"/>
    <property type="project" value="InterPro"/>
</dbReference>
<dbReference type="CDD" id="cd01821">
    <property type="entry name" value="Rhamnogalacturan_acetylesterase_like"/>
    <property type="match status" value="1"/>
</dbReference>
<evidence type="ECO:0000259" key="5">
    <source>
        <dbReference type="Pfam" id="PF13472"/>
    </source>
</evidence>
<dbReference type="InterPro" id="IPR051801">
    <property type="entry name" value="GH28_Enzymes"/>
</dbReference>
<dbReference type="Pfam" id="PF00295">
    <property type="entry name" value="Glyco_hydro_28"/>
    <property type="match status" value="1"/>
</dbReference>
<feature type="domain" description="SGNH hydrolase-type esterase" evidence="5">
    <location>
        <begin position="38"/>
        <end position="229"/>
    </location>
</feature>
<dbReference type="Gene3D" id="3.40.50.1110">
    <property type="entry name" value="SGNH hydrolase"/>
    <property type="match status" value="1"/>
</dbReference>
<reference evidence="6 7" key="1">
    <citation type="submission" date="2019-01" db="EMBL/GenBank/DDBJ databases">
        <authorList>
            <person name="Chen W.-M."/>
        </authorList>
    </citation>
    <scope>NUCLEOTIDE SEQUENCE [LARGE SCALE GENOMIC DNA]</scope>
    <source>
        <strain evidence="6 7">FSY-15</strain>
    </source>
</reference>
<keyword evidence="2 4" id="KW-0378">Hydrolase</keyword>
<dbReference type="SUPFAM" id="SSF52266">
    <property type="entry name" value="SGNH hydrolase"/>
    <property type="match status" value="1"/>
</dbReference>
<comment type="caution">
    <text evidence="6">The sequence shown here is derived from an EMBL/GenBank/DDBJ whole genome shotgun (WGS) entry which is preliminary data.</text>
</comment>
<dbReference type="Pfam" id="PF13472">
    <property type="entry name" value="Lipase_GDSL_2"/>
    <property type="match status" value="1"/>
</dbReference>
<dbReference type="PROSITE" id="PS00502">
    <property type="entry name" value="POLYGALACTURONASE"/>
    <property type="match status" value="1"/>
</dbReference>
<dbReference type="InterPro" id="IPR012334">
    <property type="entry name" value="Pectin_lyas_fold"/>
</dbReference>
<proteinExistence type="inferred from homology"/>
<dbReference type="AlphaFoldDB" id="A0A437PTU7"/>
<dbReference type="PANTHER" id="PTHR31339:SF9">
    <property type="entry name" value="PLASMIN AND FIBRONECTIN-BINDING PROTEIN A"/>
    <property type="match status" value="1"/>
</dbReference>
<dbReference type="InterPro" id="IPR006626">
    <property type="entry name" value="PbH1"/>
</dbReference>
<dbReference type="GO" id="GO:0016788">
    <property type="term" value="F:hydrolase activity, acting on ester bonds"/>
    <property type="evidence" value="ECO:0007669"/>
    <property type="project" value="UniProtKB-ARBA"/>
</dbReference>
<protein>
    <submittedName>
        <fullName evidence="6">GDSL family lipase</fullName>
    </submittedName>
</protein>
<dbReference type="InterPro" id="IPR000743">
    <property type="entry name" value="Glyco_hydro_28"/>
</dbReference>
<gene>
    <name evidence="6" type="ORF">EOJ36_04460</name>
</gene>
<dbReference type="Gene3D" id="2.160.20.10">
    <property type="entry name" value="Single-stranded right-handed beta-helix, Pectin lyase-like"/>
    <property type="match status" value="1"/>
</dbReference>
<keyword evidence="7" id="KW-1185">Reference proteome</keyword>
<dbReference type="SMART" id="SM00710">
    <property type="entry name" value="PbH1"/>
    <property type="match status" value="5"/>
</dbReference>
<dbReference type="SUPFAM" id="SSF51126">
    <property type="entry name" value="Pectin lyase-like"/>
    <property type="match status" value="1"/>
</dbReference>
<dbReference type="OrthoDB" id="9795222at2"/>
<dbReference type="InterPro" id="IPR036514">
    <property type="entry name" value="SGNH_hydro_sf"/>
</dbReference>
<accession>A0A437PTU7</accession>
<evidence type="ECO:0000313" key="7">
    <source>
        <dbReference type="Proteomes" id="UP000282832"/>
    </source>
</evidence>
<dbReference type="GO" id="GO:0005975">
    <property type="term" value="P:carbohydrate metabolic process"/>
    <property type="evidence" value="ECO:0007669"/>
    <property type="project" value="InterPro"/>
</dbReference>
<comment type="similarity">
    <text evidence="1 4">Belongs to the glycosyl hydrolase 28 family.</text>
</comment>